<dbReference type="EMBL" id="QEKO01000001">
    <property type="protein sequence ID" value="PVY68606.1"/>
    <property type="molecule type" value="Genomic_DNA"/>
</dbReference>
<evidence type="ECO:0000313" key="3">
    <source>
        <dbReference type="Proteomes" id="UP000246145"/>
    </source>
</evidence>
<dbReference type="RefSeq" id="WP_116517671.1">
    <property type="nucleotide sequence ID" value="NZ_JACCEX010000001.1"/>
</dbReference>
<dbReference type="Pfam" id="PF13401">
    <property type="entry name" value="AAA_22"/>
    <property type="match status" value="1"/>
</dbReference>
<protein>
    <submittedName>
        <fullName evidence="2">AAA domain-containing protein</fullName>
    </submittedName>
</protein>
<feature type="domain" description="ORC1/DEAH AAA+ ATPase" evidence="1">
    <location>
        <begin position="5"/>
        <end position="92"/>
    </location>
</feature>
<dbReference type="SUPFAM" id="SSF52540">
    <property type="entry name" value="P-loop containing nucleoside triphosphate hydrolases"/>
    <property type="match status" value="1"/>
</dbReference>
<dbReference type="AlphaFoldDB" id="A0A2U1CRT8"/>
<keyword evidence="3" id="KW-1185">Reference proteome</keyword>
<evidence type="ECO:0000313" key="2">
    <source>
        <dbReference type="EMBL" id="PVY68606.1"/>
    </source>
</evidence>
<dbReference type="InterPro" id="IPR027417">
    <property type="entry name" value="P-loop_NTPase"/>
</dbReference>
<gene>
    <name evidence="2" type="ORF">C7440_1017</name>
</gene>
<dbReference type="Proteomes" id="UP000246145">
    <property type="component" value="Unassembled WGS sequence"/>
</dbReference>
<proteinExistence type="predicted"/>
<accession>A0A2U1CRT8</accession>
<evidence type="ECO:0000259" key="1">
    <source>
        <dbReference type="Pfam" id="PF13401"/>
    </source>
</evidence>
<comment type="caution">
    <text evidence="2">The sequence shown here is derived from an EMBL/GenBank/DDBJ whole genome shotgun (WGS) entry which is preliminary data.</text>
</comment>
<reference evidence="2 3" key="1">
    <citation type="submission" date="2018-04" db="EMBL/GenBank/DDBJ databases">
        <title>Genomic Encyclopedia of Type Strains, Phase IV (KMG-IV): sequencing the most valuable type-strain genomes for metagenomic binning, comparative biology and taxonomic classification.</title>
        <authorList>
            <person name="Goeker M."/>
        </authorList>
    </citation>
    <scope>NUCLEOTIDE SEQUENCE [LARGE SCALE GENOMIC DNA]</scope>
    <source>
        <strain evidence="2 3">DSM 10065</strain>
    </source>
</reference>
<sequence length="218" mass="24607">MSIVTMVLGESGTGKTTSLRNMEAAETLLIQAVKKPLPFKSKAWKRFDKEVCKEGNIFQTDSAAQIINIMQKTKRKVIVLDDFQYVMANEFMRRTNETGFNKFTEIGKNAWDIINAAAALPEDVRVYILSHIETSESGHTKIKTIGRMLDEKIALEGMVTIVLRTQLRDGQYLFATRNNGSDTTKTPMGLFDAETIDNDLRAVDQAIQEYYELTEQPA</sequence>
<dbReference type="OrthoDB" id="8606643at2"/>
<organism evidence="2 3">
    <name type="scientific">Pusillimonas noertemannii</name>
    <dbReference type="NCBI Taxonomy" id="305977"/>
    <lineage>
        <taxon>Bacteria</taxon>
        <taxon>Pseudomonadati</taxon>
        <taxon>Pseudomonadota</taxon>
        <taxon>Betaproteobacteria</taxon>
        <taxon>Burkholderiales</taxon>
        <taxon>Alcaligenaceae</taxon>
        <taxon>Pusillimonas</taxon>
    </lineage>
</organism>
<name>A0A2U1CRT8_9BURK</name>
<dbReference type="InterPro" id="IPR049945">
    <property type="entry name" value="AAA_22"/>
</dbReference>